<dbReference type="InterPro" id="IPR036388">
    <property type="entry name" value="WH-like_DNA-bd_sf"/>
</dbReference>
<evidence type="ECO:0000313" key="6">
    <source>
        <dbReference type="EMBL" id="ATQ75508.1"/>
    </source>
</evidence>
<dbReference type="Proteomes" id="UP000229897">
    <property type="component" value="Chromosome"/>
</dbReference>
<dbReference type="KEGG" id="mass:CR152_14000"/>
<dbReference type="Pfam" id="PF03466">
    <property type="entry name" value="LysR_substrate"/>
    <property type="match status" value="1"/>
</dbReference>
<dbReference type="InterPro" id="IPR000847">
    <property type="entry name" value="LysR_HTH_N"/>
</dbReference>
<dbReference type="SUPFAM" id="SSF53850">
    <property type="entry name" value="Periplasmic binding protein-like II"/>
    <property type="match status" value="1"/>
</dbReference>
<evidence type="ECO:0000259" key="5">
    <source>
        <dbReference type="PROSITE" id="PS50931"/>
    </source>
</evidence>
<dbReference type="AlphaFoldDB" id="A0A2D2DKJ9"/>
<keyword evidence="7" id="KW-1185">Reference proteome</keyword>
<dbReference type="Gene3D" id="1.10.10.10">
    <property type="entry name" value="Winged helix-like DNA-binding domain superfamily/Winged helix DNA-binding domain"/>
    <property type="match status" value="1"/>
</dbReference>
<dbReference type="OrthoDB" id="9026421at2"/>
<dbReference type="GO" id="GO:0043565">
    <property type="term" value="F:sequence-specific DNA binding"/>
    <property type="evidence" value="ECO:0007669"/>
    <property type="project" value="TreeGrafter"/>
</dbReference>
<dbReference type="PANTHER" id="PTHR30537:SF5">
    <property type="entry name" value="HTH-TYPE TRANSCRIPTIONAL ACTIVATOR TTDR-RELATED"/>
    <property type="match status" value="1"/>
</dbReference>
<protein>
    <submittedName>
        <fullName evidence="6">LysR family transcriptional regulator</fullName>
    </submittedName>
</protein>
<dbReference type="EMBL" id="CP024608">
    <property type="protein sequence ID" value="ATQ75508.1"/>
    <property type="molecule type" value="Genomic_DNA"/>
</dbReference>
<dbReference type="CDD" id="cd08477">
    <property type="entry name" value="PBP2_CrgA_like_8"/>
    <property type="match status" value="1"/>
</dbReference>
<feature type="domain" description="HTH lysR-type" evidence="5">
    <location>
        <begin position="1"/>
        <end position="59"/>
    </location>
</feature>
<evidence type="ECO:0000256" key="4">
    <source>
        <dbReference type="ARBA" id="ARBA00023163"/>
    </source>
</evidence>
<name>A0A2D2DKJ9_9BURK</name>
<dbReference type="Pfam" id="PF00126">
    <property type="entry name" value="HTH_1"/>
    <property type="match status" value="1"/>
</dbReference>
<organism evidence="6 7">
    <name type="scientific">Massilia violaceinigra</name>
    <dbReference type="NCBI Taxonomy" id="2045208"/>
    <lineage>
        <taxon>Bacteria</taxon>
        <taxon>Pseudomonadati</taxon>
        <taxon>Pseudomonadota</taxon>
        <taxon>Betaproteobacteria</taxon>
        <taxon>Burkholderiales</taxon>
        <taxon>Oxalobacteraceae</taxon>
        <taxon>Telluria group</taxon>
        <taxon>Massilia</taxon>
    </lineage>
</organism>
<dbReference type="RefSeq" id="WP_099875466.1">
    <property type="nucleotide sequence ID" value="NZ_CP024608.1"/>
</dbReference>
<evidence type="ECO:0000313" key="7">
    <source>
        <dbReference type="Proteomes" id="UP000229897"/>
    </source>
</evidence>
<keyword evidence="3" id="KW-0238">DNA-binding</keyword>
<reference evidence="6" key="1">
    <citation type="submission" date="2017-10" db="EMBL/GenBank/DDBJ databases">
        <title>Massilia psychrophilum sp. nov., a novel purple-pigmented bacterium isolated from Tianshan glacier, Xinjiang Municipality, China.</title>
        <authorList>
            <person name="Wang H."/>
        </authorList>
    </citation>
    <scope>NUCLEOTIDE SEQUENCE [LARGE SCALE GENOMIC DNA]</scope>
    <source>
        <strain evidence="6">B2</strain>
    </source>
</reference>
<comment type="similarity">
    <text evidence="1">Belongs to the LysR transcriptional regulatory family.</text>
</comment>
<dbReference type="InterPro" id="IPR058163">
    <property type="entry name" value="LysR-type_TF_proteobact-type"/>
</dbReference>
<dbReference type="PROSITE" id="PS50931">
    <property type="entry name" value="HTH_LYSR"/>
    <property type="match status" value="1"/>
</dbReference>
<sequence>MDKLRSMEIFTAVVDDGSFTAAAARFDMSAVMVGKHIRFLEERLGARLIARTTRRQSLTEIGEQYVEQCRSILAQVRAAESGAEAMRLAPRGRLRISAPVTFGSESLSPLLPGYLARHPEVSLDLELNDRLVDVVDDGYDAAIRIGELDDSGMIARRLRPYRMLICASPDYLARHGEPRVPADLADHECLDFMHWKKLVRWRLGDDDGGAPARASRFRSNNGQALKQAALAGFGIVMQAEVMLAQEVAAGRLVSLLEAHIPAPRTMHVMYPRDRQATPKLTTFVDFLLEHFGPQ</sequence>
<keyword evidence="4" id="KW-0804">Transcription</keyword>
<dbReference type="FunFam" id="1.10.10.10:FF:000001">
    <property type="entry name" value="LysR family transcriptional regulator"/>
    <property type="match status" value="1"/>
</dbReference>
<dbReference type="InterPro" id="IPR005119">
    <property type="entry name" value="LysR_subst-bd"/>
</dbReference>
<evidence type="ECO:0000256" key="2">
    <source>
        <dbReference type="ARBA" id="ARBA00023015"/>
    </source>
</evidence>
<dbReference type="PANTHER" id="PTHR30537">
    <property type="entry name" value="HTH-TYPE TRANSCRIPTIONAL REGULATOR"/>
    <property type="match status" value="1"/>
</dbReference>
<keyword evidence="2" id="KW-0805">Transcription regulation</keyword>
<proteinExistence type="inferred from homology"/>
<dbReference type="GO" id="GO:0006351">
    <property type="term" value="P:DNA-templated transcription"/>
    <property type="evidence" value="ECO:0007669"/>
    <property type="project" value="TreeGrafter"/>
</dbReference>
<dbReference type="GO" id="GO:0003700">
    <property type="term" value="F:DNA-binding transcription factor activity"/>
    <property type="evidence" value="ECO:0007669"/>
    <property type="project" value="InterPro"/>
</dbReference>
<evidence type="ECO:0000256" key="3">
    <source>
        <dbReference type="ARBA" id="ARBA00023125"/>
    </source>
</evidence>
<dbReference type="InterPro" id="IPR036390">
    <property type="entry name" value="WH_DNA-bd_sf"/>
</dbReference>
<dbReference type="Gene3D" id="3.40.190.290">
    <property type="match status" value="1"/>
</dbReference>
<dbReference type="FunFam" id="3.40.190.290:FF:000001">
    <property type="entry name" value="Transcriptional regulator, LysR family"/>
    <property type="match status" value="1"/>
</dbReference>
<gene>
    <name evidence="6" type="ORF">CR152_14000</name>
</gene>
<accession>A0A2D2DKJ9</accession>
<evidence type="ECO:0000256" key="1">
    <source>
        <dbReference type="ARBA" id="ARBA00009437"/>
    </source>
</evidence>
<dbReference type="SUPFAM" id="SSF46785">
    <property type="entry name" value="Winged helix' DNA-binding domain"/>
    <property type="match status" value="1"/>
</dbReference>